<dbReference type="Proteomes" id="UP000321638">
    <property type="component" value="Unassembled WGS sequence"/>
</dbReference>
<comment type="caution">
    <text evidence="1">The sequence shown here is derived from an EMBL/GenBank/DDBJ whole genome shotgun (WGS) entry which is preliminary data.</text>
</comment>
<protein>
    <submittedName>
        <fullName evidence="1">Uncharacterized protein</fullName>
    </submittedName>
</protein>
<name>A0A5C8PKV4_9HYPH</name>
<sequence>MGLVERRAAADFQERHLPALMKKVHQAAGFPLTVEVKWDTLSIDGQSDQYAKCWPDTYFEPLITGLARIAKDDMGRAVLKAGVKKVVIQNEADNKRPDRWATLKDGVLTLDYLPFNVHDRPLRADALATLLESKL</sequence>
<dbReference type="AlphaFoldDB" id="A0A5C8PKV4"/>
<proteinExistence type="predicted"/>
<organism evidence="1 2">
    <name type="scientific">Vineibacter terrae</name>
    <dbReference type="NCBI Taxonomy" id="2586908"/>
    <lineage>
        <taxon>Bacteria</taxon>
        <taxon>Pseudomonadati</taxon>
        <taxon>Pseudomonadota</taxon>
        <taxon>Alphaproteobacteria</taxon>
        <taxon>Hyphomicrobiales</taxon>
        <taxon>Vineibacter</taxon>
    </lineage>
</organism>
<dbReference type="OrthoDB" id="4194926at2"/>
<evidence type="ECO:0000313" key="2">
    <source>
        <dbReference type="Proteomes" id="UP000321638"/>
    </source>
</evidence>
<reference evidence="1 2" key="1">
    <citation type="submission" date="2019-06" db="EMBL/GenBank/DDBJ databases">
        <title>New taxonomy in bacterial strain CC-CFT640, isolated from vineyard.</title>
        <authorList>
            <person name="Lin S.-Y."/>
            <person name="Tsai C.-F."/>
            <person name="Young C.-C."/>
        </authorList>
    </citation>
    <scope>NUCLEOTIDE SEQUENCE [LARGE SCALE GENOMIC DNA]</scope>
    <source>
        <strain evidence="1 2">CC-CFT640</strain>
    </source>
</reference>
<keyword evidence="2" id="KW-1185">Reference proteome</keyword>
<gene>
    <name evidence="1" type="ORF">FHP25_15935</name>
</gene>
<dbReference type="RefSeq" id="WP_147847950.1">
    <property type="nucleotide sequence ID" value="NZ_DATAJT010000575.1"/>
</dbReference>
<accession>A0A5C8PKV4</accession>
<dbReference type="EMBL" id="VDUZ01000017">
    <property type="protein sequence ID" value="TXL74577.1"/>
    <property type="molecule type" value="Genomic_DNA"/>
</dbReference>
<evidence type="ECO:0000313" key="1">
    <source>
        <dbReference type="EMBL" id="TXL74577.1"/>
    </source>
</evidence>